<evidence type="ECO:0000313" key="1">
    <source>
        <dbReference type="EMBL" id="MEC3888120.1"/>
    </source>
</evidence>
<dbReference type="Pfam" id="PF11512">
    <property type="entry name" value="Atu4866"/>
    <property type="match status" value="1"/>
</dbReference>
<evidence type="ECO:0000313" key="2">
    <source>
        <dbReference type="Proteomes" id="UP001297361"/>
    </source>
</evidence>
<proteinExistence type="predicted"/>
<protein>
    <submittedName>
        <fullName evidence="1">Atu4866 domain-containing protein</fullName>
    </submittedName>
</protein>
<sequence>MQLAVAVAIGAGAAVLCGPTSAWRGDASGVNSAASSSSSEHLMQHHPYLGMWVTGDGRIRQELLPTGRYDEARGTRKSAYQGRYEVEGNRIQYWDDIGFTADGTFVTADELHHGGMVFYRETGE</sequence>
<dbReference type="InterPro" id="IPR038646">
    <property type="entry name" value="Atu4866-like_sf"/>
</dbReference>
<name>A0AAJ2X2L0_XANCA</name>
<dbReference type="Gene3D" id="2.40.128.290">
    <property type="entry name" value="Uncharacterised protein Atu4866, PF11512"/>
    <property type="match status" value="1"/>
</dbReference>
<gene>
    <name evidence="1" type="ORF">LLE72_010250</name>
</gene>
<dbReference type="AlphaFoldDB" id="A0AAJ2X2L0"/>
<accession>A0AAJ2X2L0</accession>
<reference evidence="1" key="1">
    <citation type="submission" date="2021-10" db="EMBL/GenBank/DDBJ databases">
        <authorList>
            <person name="Hussein R."/>
            <person name="Harrison J."/>
            <person name="Studholme D.J."/>
            <person name="Vicente J."/>
            <person name="Grant M."/>
        </authorList>
    </citation>
    <scope>NUCLEOTIDE SEQUENCE</scope>
    <source>
        <strain evidence="1">NCPPB 2970</strain>
    </source>
</reference>
<dbReference type="InterPro" id="IPR020955">
    <property type="entry name" value="Uncharacterised_Atu4866"/>
</dbReference>
<dbReference type="Proteomes" id="UP001297361">
    <property type="component" value="Unassembled WGS sequence"/>
</dbReference>
<comment type="caution">
    <text evidence="1">The sequence shown here is derived from an EMBL/GenBank/DDBJ whole genome shotgun (WGS) entry which is preliminary data.</text>
</comment>
<organism evidence="1 2">
    <name type="scientific">Xanthomonas campestris pv. papavericola</name>
    <dbReference type="NCBI Taxonomy" id="487881"/>
    <lineage>
        <taxon>Bacteria</taxon>
        <taxon>Pseudomonadati</taxon>
        <taxon>Pseudomonadota</taxon>
        <taxon>Gammaproteobacteria</taxon>
        <taxon>Lysobacterales</taxon>
        <taxon>Lysobacteraceae</taxon>
        <taxon>Xanthomonas</taxon>
    </lineage>
</organism>
<dbReference type="EMBL" id="JAJFNJ020000003">
    <property type="protein sequence ID" value="MEC3888120.1"/>
    <property type="molecule type" value="Genomic_DNA"/>
</dbReference>
<reference evidence="1" key="2">
    <citation type="submission" date="2024-01" db="EMBL/GenBank/DDBJ databases">
        <title>Long-read genome sequencing of X. campestris pv. papavericola.</title>
        <authorList>
            <person name="Hussain R.M.F."/>
            <person name="Greer S."/>
            <person name="Harrison J."/>
            <person name="Grant M."/>
            <person name="Vicente J."/>
            <person name="Studholme D.J."/>
        </authorList>
    </citation>
    <scope>NUCLEOTIDE SEQUENCE</scope>
    <source>
        <strain evidence="1">NCPPB 2970</strain>
    </source>
</reference>